<dbReference type="InterPro" id="IPR011990">
    <property type="entry name" value="TPR-like_helical_dom_sf"/>
</dbReference>
<evidence type="ECO:0000256" key="1">
    <source>
        <dbReference type="SAM" id="MobiDB-lite"/>
    </source>
</evidence>
<feature type="compositionally biased region" description="Pro residues" evidence="1">
    <location>
        <begin position="928"/>
        <end position="945"/>
    </location>
</feature>
<organism evidence="3 4">
    <name type="scientific">Podospora didyma</name>
    <dbReference type="NCBI Taxonomy" id="330526"/>
    <lineage>
        <taxon>Eukaryota</taxon>
        <taxon>Fungi</taxon>
        <taxon>Dikarya</taxon>
        <taxon>Ascomycota</taxon>
        <taxon>Pezizomycotina</taxon>
        <taxon>Sordariomycetes</taxon>
        <taxon>Sordariomycetidae</taxon>
        <taxon>Sordariales</taxon>
        <taxon>Podosporaceae</taxon>
        <taxon>Podospora</taxon>
    </lineage>
</organism>
<dbReference type="InterPro" id="IPR031348">
    <property type="entry name" value="PigL_N"/>
</dbReference>
<feature type="compositionally biased region" description="Polar residues" evidence="1">
    <location>
        <begin position="777"/>
        <end position="787"/>
    </location>
</feature>
<feature type="region of interest" description="Disordered" evidence="1">
    <location>
        <begin position="765"/>
        <end position="788"/>
    </location>
</feature>
<evidence type="ECO:0000313" key="3">
    <source>
        <dbReference type="EMBL" id="KAK3380894.1"/>
    </source>
</evidence>
<feature type="compositionally biased region" description="Basic residues" evidence="1">
    <location>
        <begin position="966"/>
        <end position="979"/>
    </location>
</feature>
<dbReference type="Gene3D" id="1.25.40.10">
    <property type="entry name" value="Tetratricopeptide repeat domain"/>
    <property type="match status" value="1"/>
</dbReference>
<dbReference type="AlphaFoldDB" id="A0AAE0NG76"/>
<feature type="compositionally biased region" description="Polar residues" evidence="1">
    <location>
        <begin position="613"/>
        <end position="627"/>
    </location>
</feature>
<name>A0AAE0NG76_9PEZI</name>
<evidence type="ECO:0000259" key="2">
    <source>
        <dbReference type="Pfam" id="PF17111"/>
    </source>
</evidence>
<comment type="caution">
    <text evidence="3">The sequence shown here is derived from an EMBL/GenBank/DDBJ whole genome shotgun (WGS) entry which is preliminary data.</text>
</comment>
<dbReference type="Pfam" id="PF17111">
    <property type="entry name" value="PigL_N"/>
    <property type="match status" value="1"/>
</dbReference>
<proteinExistence type="predicted"/>
<keyword evidence="4" id="KW-1185">Reference proteome</keyword>
<protein>
    <recommendedName>
        <fullName evidence="2">Azaphilone pigments biosynthesis cluster protein L N-terminal domain-containing protein</fullName>
    </recommendedName>
</protein>
<feature type="compositionally biased region" description="Basic residues" evidence="1">
    <location>
        <begin position="990"/>
        <end position="1001"/>
    </location>
</feature>
<gene>
    <name evidence="3" type="ORF">B0H63DRAFT_415614</name>
</gene>
<feature type="region of interest" description="Disordered" evidence="1">
    <location>
        <begin position="924"/>
        <end position="1006"/>
    </location>
</feature>
<dbReference type="EMBL" id="JAULSW010000005">
    <property type="protein sequence ID" value="KAK3380894.1"/>
    <property type="molecule type" value="Genomic_DNA"/>
</dbReference>
<sequence>MDPLSISASVVTLVQVAGLATSSLSELIRSARQADSRLAKLCAEVSALAGFLDAVDRTLKQCQQRNILLSPVDEDVWQQSRSSLGDCQTLLTELEVLIAKIKRKRRPTRLWRSAKVAMSLSSHAPEIEDLQDRIHKSNWALQTILAVFTVSLSLRGNESQDKILDELAKLKASINYSLSAAAGSATRSPHMSGQSLSSRYARNLQSLNLQSLARVAQNFHSTASTTASTAYGGERGACMKCPSAFPDAPVSTAGDIPAFRRERIESFIQENHTPPTRQNSRLPSWFSAPRVVESFPPPDDERTVEDGVASQQIQRETDADSDLELLFLTGLERLAAESVRVRDFSKAEELLEMALNRHSRGHGDTAAFHRLNTQLSLCYFFLGKWRCAEPLVQQMARTSHGNSDLTIPSLLHALALSYLKEFSFDKALKLCRQALNLKKRVVGSAHVKFSETLGLLAAIFDIKAEPMYGDIIRSSIPPCFLYKHPIDAIHYITGQPDLLETVFGTTFAHCQGTSQDLGSRRGTVAELDGLDHHDWEGEYPNIYNLMQERSFFSGMYRLEMIDHDTSKEVFLEDPAAPETPQSAECAPTTPSGTLFTRTVARVKTIRARTARGSQIPTGLGSCHSSDTGHIRAPPRWLPTSLTRRNRVKRRETYPPVTSHRQRHRFLRFLTARETGSVSSDNNGERIMSWMKSYSEEDVATAVPMATRDESAMDPLMRENSPSQPIVEVQVPQLDSISILRPPTFHELESIFGRAAELMDVCVPSTPPRSPSPCSVTADPNSPTSASGGSIAGPEFATMSCAPTESLSEGLDFLDPTWRNLTVGPDIEQKQGERNPSTSMMDPGESVHPADVLLNSAPVEFRYDDIVERPQPPAMLVVSVLGSSMEADHPSLNSSLHQNAADTTLFNTKLANTTVASTTLILAASITPSDPPPSDPPPSDLPPSDPTPAHQTNCVPSTEIKGSGPRSQRRRSKQALRNRKAPANLTSNGKPARKNSNKHKNKNLLPPLLLHARRPLLLLLHKSGSEYI</sequence>
<accession>A0AAE0NG76</accession>
<reference evidence="3" key="1">
    <citation type="journal article" date="2023" name="Mol. Phylogenet. Evol.">
        <title>Genome-scale phylogeny and comparative genomics of the fungal order Sordariales.</title>
        <authorList>
            <person name="Hensen N."/>
            <person name="Bonometti L."/>
            <person name="Westerberg I."/>
            <person name="Brannstrom I.O."/>
            <person name="Guillou S."/>
            <person name="Cros-Aarteil S."/>
            <person name="Calhoun S."/>
            <person name="Haridas S."/>
            <person name="Kuo A."/>
            <person name="Mondo S."/>
            <person name="Pangilinan J."/>
            <person name="Riley R."/>
            <person name="LaButti K."/>
            <person name="Andreopoulos B."/>
            <person name="Lipzen A."/>
            <person name="Chen C."/>
            <person name="Yan M."/>
            <person name="Daum C."/>
            <person name="Ng V."/>
            <person name="Clum A."/>
            <person name="Steindorff A."/>
            <person name="Ohm R.A."/>
            <person name="Martin F."/>
            <person name="Silar P."/>
            <person name="Natvig D.O."/>
            <person name="Lalanne C."/>
            <person name="Gautier V."/>
            <person name="Ament-Velasquez S.L."/>
            <person name="Kruys A."/>
            <person name="Hutchinson M.I."/>
            <person name="Powell A.J."/>
            <person name="Barry K."/>
            <person name="Miller A.N."/>
            <person name="Grigoriev I.V."/>
            <person name="Debuchy R."/>
            <person name="Gladieux P."/>
            <person name="Hiltunen Thoren M."/>
            <person name="Johannesson H."/>
        </authorList>
    </citation>
    <scope>NUCLEOTIDE SEQUENCE</scope>
    <source>
        <strain evidence="3">CBS 232.78</strain>
    </source>
</reference>
<feature type="region of interest" description="Disordered" evidence="1">
    <location>
        <begin position="613"/>
        <end position="636"/>
    </location>
</feature>
<dbReference type="SUPFAM" id="SSF48452">
    <property type="entry name" value="TPR-like"/>
    <property type="match status" value="1"/>
</dbReference>
<evidence type="ECO:0000313" key="4">
    <source>
        <dbReference type="Proteomes" id="UP001285441"/>
    </source>
</evidence>
<reference evidence="3" key="2">
    <citation type="submission" date="2023-06" db="EMBL/GenBank/DDBJ databases">
        <authorList>
            <consortium name="Lawrence Berkeley National Laboratory"/>
            <person name="Haridas S."/>
            <person name="Hensen N."/>
            <person name="Bonometti L."/>
            <person name="Westerberg I."/>
            <person name="Brannstrom I.O."/>
            <person name="Guillou S."/>
            <person name="Cros-Aarteil S."/>
            <person name="Calhoun S."/>
            <person name="Kuo A."/>
            <person name="Mondo S."/>
            <person name="Pangilinan J."/>
            <person name="Riley R."/>
            <person name="LaButti K."/>
            <person name="Andreopoulos B."/>
            <person name="Lipzen A."/>
            <person name="Chen C."/>
            <person name="Yanf M."/>
            <person name="Daum C."/>
            <person name="Ng V."/>
            <person name="Clum A."/>
            <person name="Steindorff A."/>
            <person name="Ohm R."/>
            <person name="Martin F."/>
            <person name="Silar P."/>
            <person name="Natvig D."/>
            <person name="Lalanne C."/>
            <person name="Gautier V."/>
            <person name="Ament-velasquez S.L."/>
            <person name="Kruys A."/>
            <person name="Hutchinson M.I."/>
            <person name="Powell A.J."/>
            <person name="Barry K."/>
            <person name="Miller A.N."/>
            <person name="Grigoriev I.V."/>
            <person name="Debuchy R."/>
            <person name="Gladieux P."/>
            <person name="Thoren M.H."/>
            <person name="Johannesson H."/>
        </authorList>
    </citation>
    <scope>NUCLEOTIDE SEQUENCE</scope>
    <source>
        <strain evidence="3">CBS 232.78</strain>
    </source>
</reference>
<dbReference type="Proteomes" id="UP001285441">
    <property type="component" value="Unassembled WGS sequence"/>
</dbReference>
<feature type="domain" description="Azaphilone pigments biosynthesis cluster protein L N-terminal" evidence="2">
    <location>
        <begin position="1"/>
        <end position="76"/>
    </location>
</feature>